<organism evidence="1 2">
    <name type="scientific">Gordonia phage Rabbitrun</name>
    <dbReference type="NCBI Taxonomy" id="2762280"/>
    <lineage>
        <taxon>Viruses</taxon>
        <taxon>Duplodnaviria</taxon>
        <taxon>Heunggongvirae</taxon>
        <taxon>Uroviricota</taxon>
        <taxon>Caudoviricetes</taxon>
        <taxon>Deeyouvirinae</taxon>
        <taxon>Nevillevirus</taxon>
        <taxon>Nevillevirus rabbitrun</taxon>
    </lineage>
</organism>
<dbReference type="RefSeq" id="YP_010246155.1">
    <property type="nucleotide sequence ID" value="NC_060133.1"/>
</dbReference>
<accession>A0A7G8LIL4</accession>
<evidence type="ECO:0000313" key="1">
    <source>
        <dbReference type="EMBL" id="QNJ57086.1"/>
    </source>
</evidence>
<dbReference type="GeneID" id="70080692"/>
<name>A0A7G8LIL4_9CAUD</name>
<dbReference type="EMBL" id="MT658805">
    <property type="protein sequence ID" value="QNJ57086.1"/>
    <property type="molecule type" value="Genomic_DNA"/>
</dbReference>
<protein>
    <submittedName>
        <fullName evidence="1">Immunity repressor</fullName>
    </submittedName>
</protein>
<gene>
    <name evidence="1" type="primary">42</name>
    <name evidence="1" type="ORF">SEA_RABBITRUN_42</name>
</gene>
<dbReference type="Proteomes" id="UP000515957">
    <property type="component" value="Segment"/>
</dbReference>
<proteinExistence type="predicted"/>
<reference evidence="1 2" key="1">
    <citation type="submission" date="2020-06" db="EMBL/GenBank/DDBJ databases">
        <authorList>
            <person name="Herren C.D."/>
            <person name="Smith Caldas M."/>
            <person name="Brooke G.M."/>
            <person name="Cabrera L.J."/>
            <person name="Caudill C.B."/>
            <person name="Ewell K.O."/>
            <person name="Haas C.L."/>
            <person name="Shapland G.L."/>
            <person name="Sitek C.J."/>
            <person name="Thompson J.S."/>
            <person name="Pollenz R.S."/>
            <person name="Garlena R.A."/>
            <person name="Russell D.A."/>
            <person name="Pope W.H."/>
            <person name="Jacobs-Sera D."/>
            <person name="Hatfull G.F."/>
        </authorList>
    </citation>
    <scope>NUCLEOTIDE SEQUENCE [LARGE SCALE GENOMIC DNA]</scope>
</reference>
<evidence type="ECO:0000313" key="2">
    <source>
        <dbReference type="Proteomes" id="UP000515957"/>
    </source>
</evidence>
<dbReference type="KEGG" id="vg:70080692"/>
<sequence>MTRRLRNMTNRRIDLAAYATVQTGAQVLHEDIAGVLGVSRGTYVNRRKANKVGADDVIAVARHYGFNEVQALLDLGFIDTDATNEYIEQMPGFTLVATRKASRITRARTRGQPKLNPAVQL</sequence>
<keyword evidence="2" id="KW-1185">Reference proteome</keyword>